<dbReference type="GO" id="GO:0006423">
    <property type="term" value="P:cysteinyl-tRNA aminoacylation"/>
    <property type="evidence" value="ECO:0007669"/>
    <property type="project" value="UniProtKB-UniRule"/>
</dbReference>
<dbReference type="SUPFAM" id="SSF52374">
    <property type="entry name" value="Nucleotidylyl transferase"/>
    <property type="match status" value="1"/>
</dbReference>
<dbReference type="HAMAP" id="MF_00041">
    <property type="entry name" value="Cys_tRNA_synth"/>
    <property type="match status" value="1"/>
</dbReference>
<dbReference type="PANTHER" id="PTHR10890:SF3">
    <property type="entry name" value="CYSTEINE--TRNA LIGASE, CYTOPLASMIC"/>
    <property type="match status" value="1"/>
</dbReference>
<evidence type="ECO:0000313" key="15">
    <source>
        <dbReference type="Proteomes" id="UP000183649"/>
    </source>
</evidence>
<evidence type="ECO:0000256" key="8">
    <source>
        <dbReference type="ARBA" id="ARBA00022833"/>
    </source>
</evidence>
<dbReference type="InterPro" id="IPR024909">
    <property type="entry name" value="Cys-tRNA/MSH_ligase"/>
</dbReference>
<comment type="catalytic activity">
    <reaction evidence="12">
        <text>tRNA(Cys) + L-cysteine + ATP = L-cysteinyl-tRNA(Cys) + AMP + diphosphate</text>
        <dbReference type="Rhea" id="RHEA:17773"/>
        <dbReference type="Rhea" id="RHEA-COMP:9661"/>
        <dbReference type="Rhea" id="RHEA-COMP:9679"/>
        <dbReference type="ChEBI" id="CHEBI:30616"/>
        <dbReference type="ChEBI" id="CHEBI:33019"/>
        <dbReference type="ChEBI" id="CHEBI:35235"/>
        <dbReference type="ChEBI" id="CHEBI:78442"/>
        <dbReference type="ChEBI" id="CHEBI:78517"/>
        <dbReference type="ChEBI" id="CHEBI:456215"/>
        <dbReference type="EC" id="6.1.1.16"/>
    </reaction>
</comment>
<dbReference type="CDD" id="cd07963">
    <property type="entry name" value="Anticodon_Ia_Cys"/>
    <property type="match status" value="1"/>
</dbReference>
<keyword evidence="5 12" id="KW-0436">Ligase</keyword>
<dbReference type="SMART" id="SM00840">
    <property type="entry name" value="DALR_2"/>
    <property type="match status" value="1"/>
</dbReference>
<dbReference type="RefSeq" id="WP_055449782.1">
    <property type="nucleotide sequence ID" value="NZ_CYHF01000002.1"/>
</dbReference>
<keyword evidence="4 12" id="KW-0963">Cytoplasm</keyword>
<dbReference type="CDD" id="cd00672">
    <property type="entry name" value="CysRS_core"/>
    <property type="match status" value="1"/>
</dbReference>
<dbReference type="Gene3D" id="1.20.120.1910">
    <property type="entry name" value="Cysteine-tRNA ligase, C-terminal anti-codon recognition domain"/>
    <property type="match status" value="1"/>
</dbReference>
<dbReference type="STRING" id="339866.GCA_001418255_00866"/>
<keyword evidence="8 12" id="KW-0862">Zinc</keyword>
<evidence type="ECO:0000259" key="13">
    <source>
        <dbReference type="SMART" id="SM00840"/>
    </source>
</evidence>
<dbReference type="GO" id="GO:0005524">
    <property type="term" value="F:ATP binding"/>
    <property type="evidence" value="ECO:0007669"/>
    <property type="project" value="UniProtKB-UniRule"/>
</dbReference>
<dbReference type="Pfam" id="PF09190">
    <property type="entry name" value="DALR_2"/>
    <property type="match status" value="1"/>
</dbReference>
<gene>
    <name evidence="12" type="primary">cysS</name>
    <name evidence="14" type="ORF">Ga0061069_102342</name>
</gene>
<dbReference type="Gene3D" id="3.40.50.620">
    <property type="entry name" value="HUPs"/>
    <property type="match status" value="1"/>
</dbReference>
<evidence type="ECO:0000256" key="9">
    <source>
        <dbReference type="ARBA" id="ARBA00022840"/>
    </source>
</evidence>
<evidence type="ECO:0000256" key="11">
    <source>
        <dbReference type="ARBA" id="ARBA00023146"/>
    </source>
</evidence>
<sequence length="460" mass="51423">MTALHLHNTLSRGKVRFEPIEPGHVRMYVCGMTVYDYCHIGHARVMVVFDLLQRWLKAQGLRVTYVRNITDIDDKIIRRAQENGESIRTLTDRFIQAMHEDADALGVERPTHEPRATDYIPQMLDLVGRLKARGLAYRDSHGDVNFHVRAFPGYGKLSGKSLDELRAGERVEVDTAKQDPLDFVLWKAAKPSEPDEVKWPSPDGPGRPGWHIECSAMSCALLGETFDIHGGGADLQFPHHENEIAQSEGAHGKPMARFWLHNGFVRVDGEKMSKSLGNFFTIRDILKHVDAETVRLFIVRAHYRSPLNYSDEHLQDAHAALTRLYTALDPFADLTGRIDWQHPHAQAFAAAMNDDLNTAEAMAVLFDLATEVNKTGDADLAALLKGLGGLLGLLQQRPREFLQHKAASVDTAWVEQQVQARTAAKQARNFAEADRIRAELAAKGIVLEDKPGGVTVWRSA</sequence>
<comment type="subcellular location">
    <subcellularLocation>
        <location evidence="1 12">Cytoplasm</location>
    </subcellularLocation>
</comment>
<comment type="similarity">
    <text evidence="2 12">Belongs to the class-I aminoacyl-tRNA synthetase family.</text>
</comment>
<accession>A0A0K6HW64</accession>
<dbReference type="PANTHER" id="PTHR10890">
    <property type="entry name" value="CYSTEINYL-TRNA SYNTHETASE"/>
    <property type="match status" value="1"/>
</dbReference>
<dbReference type="InterPro" id="IPR014729">
    <property type="entry name" value="Rossmann-like_a/b/a_fold"/>
</dbReference>
<dbReference type="EC" id="6.1.1.16" evidence="12"/>
<dbReference type="PRINTS" id="PR00983">
    <property type="entry name" value="TRNASYNTHCYS"/>
</dbReference>
<dbReference type="FunFam" id="3.40.50.620:FF:000009">
    <property type="entry name" value="Cysteine--tRNA ligase"/>
    <property type="match status" value="1"/>
</dbReference>
<keyword evidence="15" id="KW-1185">Reference proteome</keyword>
<feature type="binding site" evidence="12">
    <location>
        <position position="243"/>
    </location>
    <ligand>
        <name>Zn(2+)</name>
        <dbReference type="ChEBI" id="CHEBI:29105"/>
    </ligand>
</feature>
<comment type="cofactor">
    <cofactor evidence="12">
        <name>Zn(2+)</name>
        <dbReference type="ChEBI" id="CHEBI:29105"/>
    </cofactor>
    <text evidence="12">Binds 1 zinc ion per subunit.</text>
</comment>
<evidence type="ECO:0000256" key="4">
    <source>
        <dbReference type="ARBA" id="ARBA00022490"/>
    </source>
</evidence>
<reference evidence="15" key="1">
    <citation type="submission" date="2015-08" db="EMBL/GenBank/DDBJ databases">
        <authorList>
            <person name="Varghese N."/>
        </authorList>
    </citation>
    <scope>NUCLEOTIDE SEQUENCE [LARGE SCALE GENOMIC DNA]</scope>
    <source>
        <strain evidence="15">DSM 18181</strain>
    </source>
</reference>
<evidence type="ECO:0000256" key="1">
    <source>
        <dbReference type="ARBA" id="ARBA00004496"/>
    </source>
</evidence>
<dbReference type="AlphaFoldDB" id="A0A0K6HW64"/>
<feature type="binding site" evidence="12">
    <location>
        <position position="214"/>
    </location>
    <ligand>
        <name>Zn(2+)</name>
        <dbReference type="ChEBI" id="CHEBI:29105"/>
    </ligand>
</feature>
<evidence type="ECO:0000256" key="2">
    <source>
        <dbReference type="ARBA" id="ARBA00005594"/>
    </source>
</evidence>
<keyword evidence="11 12" id="KW-0030">Aminoacyl-tRNA synthetase</keyword>
<evidence type="ECO:0000256" key="5">
    <source>
        <dbReference type="ARBA" id="ARBA00022598"/>
    </source>
</evidence>
<evidence type="ECO:0000256" key="3">
    <source>
        <dbReference type="ARBA" id="ARBA00011245"/>
    </source>
</evidence>
<dbReference type="Pfam" id="PF01406">
    <property type="entry name" value="tRNA-synt_1e"/>
    <property type="match status" value="1"/>
</dbReference>
<dbReference type="InterPro" id="IPR015803">
    <property type="entry name" value="Cys-tRNA-ligase"/>
</dbReference>
<evidence type="ECO:0000313" key="14">
    <source>
        <dbReference type="EMBL" id="CUA95115.1"/>
    </source>
</evidence>
<dbReference type="InterPro" id="IPR009080">
    <property type="entry name" value="tRNAsynth_Ia_anticodon-bd"/>
</dbReference>
<dbReference type="EMBL" id="CYHF01000002">
    <property type="protein sequence ID" value="CUA95115.1"/>
    <property type="molecule type" value="Genomic_DNA"/>
</dbReference>
<keyword evidence="7 12" id="KW-0547">Nucleotide-binding</keyword>
<keyword evidence="6 12" id="KW-0479">Metal-binding</keyword>
<dbReference type="InterPro" id="IPR032678">
    <property type="entry name" value="tRNA-synt_1_cat_dom"/>
</dbReference>
<dbReference type="GO" id="GO:0008270">
    <property type="term" value="F:zinc ion binding"/>
    <property type="evidence" value="ECO:0007669"/>
    <property type="project" value="UniProtKB-UniRule"/>
</dbReference>
<evidence type="ECO:0000256" key="12">
    <source>
        <dbReference type="HAMAP-Rule" id="MF_00041"/>
    </source>
</evidence>
<feature type="binding site" evidence="12">
    <location>
        <position position="274"/>
    </location>
    <ligand>
        <name>ATP</name>
        <dbReference type="ChEBI" id="CHEBI:30616"/>
    </ligand>
</feature>
<organism evidence="14 15">
    <name type="scientific">Thiomonas bhubaneswarensis</name>
    <dbReference type="NCBI Taxonomy" id="339866"/>
    <lineage>
        <taxon>Bacteria</taxon>
        <taxon>Pseudomonadati</taxon>
        <taxon>Pseudomonadota</taxon>
        <taxon>Betaproteobacteria</taxon>
        <taxon>Burkholderiales</taxon>
        <taxon>Thiomonas</taxon>
    </lineage>
</organism>
<feature type="binding site" evidence="12">
    <location>
        <position position="239"/>
    </location>
    <ligand>
        <name>Zn(2+)</name>
        <dbReference type="ChEBI" id="CHEBI:29105"/>
    </ligand>
</feature>
<dbReference type="GO" id="GO:0005829">
    <property type="term" value="C:cytosol"/>
    <property type="evidence" value="ECO:0007669"/>
    <property type="project" value="TreeGrafter"/>
</dbReference>
<feature type="binding site" evidence="12">
    <location>
        <position position="30"/>
    </location>
    <ligand>
        <name>Zn(2+)</name>
        <dbReference type="ChEBI" id="CHEBI:29105"/>
    </ligand>
</feature>
<name>A0A0K6HW64_9BURK</name>
<dbReference type="OrthoDB" id="9815130at2"/>
<dbReference type="GO" id="GO:0004817">
    <property type="term" value="F:cysteine-tRNA ligase activity"/>
    <property type="evidence" value="ECO:0007669"/>
    <property type="project" value="UniProtKB-UniRule"/>
</dbReference>
<keyword evidence="10 12" id="KW-0648">Protein biosynthesis</keyword>
<keyword evidence="9 12" id="KW-0067">ATP-binding</keyword>
<feature type="short sequence motif" description="'KMSKS' region" evidence="12">
    <location>
        <begin position="271"/>
        <end position="275"/>
    </location>
</feature>
<comment type="subunit">
    <text evidence="3 12">Monomer.</text>
</comment>
<dbReference type="InterPro" id="IPR015273">
    <property type="entry name" value="Cys-tRNA-synt_Ia_DALR"/>
</dbReference>
<dbReference type="SUPFAM" id="SSF47323">
    <property type="entry name" value="Anticodon-binding domain of a subclass of class I aminoacyl-tRNA synthetases"/>
    <property type="match status" value="1"/>
</dbReference>
<protein>
    <recommendedName>
        <fullName evidence="12">Cysteine--tRNA ligase</fullName>
        <ecNumber evidence="12">6.1.1.16</ecNumber>
    </recommendedName>
    <alternativeName>
        <fullName evidence="12">Cysteinyl-tRNA synthetase</fullName>
        <shortName evidence="12">CysRS</shortName>
    </alternativeName>
</protein>
<dbReference type="Proteomes" id="UP000183649">
    <property type="component" value="Unassembled WGS sequence"/>
</dbReference>
<evidence type="ECO:0000256" key="6">
    <source>
        <dbReference type="ARBA" id="ARBA00022723"/>
    </source>
</evidence>
<evidence type="ECO:0000256" key="10">
    <source>
        <dbReference type="ARBA" id="ARBA00022917"/>
    </source>
</evidence>
<feature type="domain" description="Cysteinyl-tRNA synthetase class Ia DALR" evidence="13">
    <location>
        <begin position="347"/>
        <end position="402"/>
    </location>
</feature>
<proteinExistence type="inferred from homology"/>
<evidence type="ECO:0000256" key="7">
    <source>
        <dbReference type="ARBA" id="ARBA00022741"/>
    </source>
</evidence>
<dbReference type="NCBIfam" id="TIGR00435">
    <property type="entry name" value="cysS"/>
    <property type="match status" value="1"/>
</dbReference>
<feature type="short sequence motif" description="'HIGH' region" evidence="12">
    <location>
        <begin position="32"/>
        <end position="42"/>
    </location>
</feature>